<dbReference type="Proteomes" id="UP000653076">
    <property type="component" value="Unassembled WGS sequence"/>
</dbReference>
<proteinExistence type="predicted"/>
<evidence type="ECO:0000313" key="3">
    <source>
        <dbReference type="Proteomes" id="UP000653076"/>
    </source>
</evidence>
<protein>
    <submittedName>
        <fullName evidence="2">Uncharacterized protein</fullName>
    </submittedName>
</protein>
<organism evidence="2 3">
    <name type="scientific">Micromonospora qiuiae</name>
    <dbReference type="NCBI Taxonomy" id="502268"/>
    <lineage>
        <taxon>Bacteria</taxon>
        <taxon>Bacillati</taxon>
        <taxon>Actinomycetota</taxon>
        <taxon>Actinomycetes</taxon>
        <taxon>Micromonosporales</taxon>
        <taxon>Micromonosporaceae</taxon>
        <taxon>Micromonospora</taxon>
    </lineage>
</organism>
<comment type="caution">
    <text evidence="2">The sequence shown here is derived from an EMBL/GenBank/DDBJ whole genome shotgun (WGS) entry which is preliminary data.</text>
</comment>
<evidence type="ECO:0000313" key="2">
    <source>
        <dbReference type="EMBL" id="GIJ25923.1"/>
    </source>
</evidence>
<evidence type="ECO:0000256" key="1">
    <source>
        <dbReference type="SAM" id="MobiDB-lite"/>
    </source>
</evidence>
<feature type="compositionally biased region" description="Polar residues" evidence="1">
    <location>
        <begin position="33"/>
        <end position="43"/>
    </location>
</feature>
<dbReference type="EMBL" id="BOPC01000013">
    <property type="protein sequence ID" value="GIJ25923.1"/>
    <property type="molecule type" value="Genomic_DNA"/>
</dbReference>
<sequence>MVNDEYVHDRSTYPARPPARGARPDQRRRSPANRHSPNPISTRSGNGSDNDNDNDSDNGSGSGSDQDHCGSARVDFQP</sequence>
<name>A0ABQ4J799_9ACTN</name>
<feature type="compositionally biased region" description="Basic and acidic residues" evidence="1">
    <location>
        <begin position="1"/>
        <end position="11"/>
    </location>
</feature>
<keyword evidence="3" id="KW-1185">Reference proteome</keyword>
<reference evidence="2 3" key="1">
    <citation type="submission" date="2021-01" db="EMBL/GenBank/DDBJ databases">
        <title>Whole genome shotgun sequence of Verrucosispora qiuiae NBRC 106684.</title>
        <authorList>
            <person name="Komaki H."/>
            <person name="Tamura T."/>
        </authorList>
    </citation>
    <scope>NUCLEOTIDE SEQUENCE [LARGE SCALE GENOMIC DNA]</scope>
    <source>
        <strain evidence="2 3">NBRC 106684</strain>
    </source>
</reference>
<accession>A0ABQ4J799</accession>
<feature type="region of interest" description="Disordered" evidence="1">
    <location>
        <begin position="1"/>
        <end position="78"/>
    </location>
</feature>
<gene>
    <name evidence="2" type="ORF">Vqi01_10850</name>
</gene>